<protein>
    <recommendedName>
        <fullName evidence="10">Sensitive to high expression protein 9, mitochondrial</fullName>
    </recommendedName>
</protein>
<dbReference type="PANTHER" id="PTHR31961:SF3">
    <property type="entry name" value="SENSITIVE TO HIGH EXPRESSION PROTEIN 9, MITOCHONDRIAL"/>
    <property type="match status" value="1"/>
</dbReference>
<proteinExistence type="inferred from homology"/>
<dbReference type="Pfam" id="PF05546">
    <property type="entry name" value="She9_MDM33"/>
    <property type="match status" value="1"/>
</dbReference>
<evidence type="ECO:0000256" key="10">
    <source>
        <dbReference type="RuleBase" id="RU364128"/>
    </source>
</evidence>
<evidence type="ECO:0000256" key="9">
    <source>
        <dbReference type="ARBA" id="ARBA00024807"/>
    </source>
</evidence>
<evidence type="ECO:0000256" key="11">
    <source>
        <dbReference type="SAM" id="Coils"/>
    </source>
</evidence>
<feature type="region of interest" description="Disordered" evidence="12">
    <location>
        <begin position="53"/>
        <end position="116"/>
    </location>
</feature>
<keyword evidence="7 10" id="KW-0496">Mitochondrion</keyword>
<evidence type="ECO:0000256" key="6">
    <source>
        <dbReference type="ARBA" id="ARBA00023054"/>
    </source>
</evidence>
<evidence type="ECO:0000256" key="3">
    <source>
        <dbReference type="ARBA" id="ARBA00022792"/>
    </source>
</evidence>
<evidence type="ECO:0000256" key="7">
    <source>
        <dbReference type="ARBA" id="ARBA00023128"/>
    </source>
</evidence>
<sequence>MRPFGHRVLNAAQGLLSTTCHNVPLCPITRSRLQTKSISTIITTPRYSVRNTRQLQNSPILSRCYSTPTNDGKDKKPEDSPAPEPTTSSTAESTLKSETTTEAPPIPPKSDKRAPIYDKHHPLSEIFKNLPSQLEQRRSKLSKRFSKAMDELHVAAFTAGRRLNDVTGYSEIEALKRSIEEQERNVILSRERVKAAKDAYALAIANRSASQREVNELLQRKHAWSPSDLERFTSLYRNDHANEQAESKAADELAMSEREADAAQATLAKSILARYHEEQIWSDKIRRASTWGTWGLMGFNVLLFIVVQLGLEPWKRRRLVGGFEEKVREVIQEESLRNALLVQTREDAATATVSTAATAAVVAATPDAPDATSAPALATEVVDEQPPSYAEATAQTEDVSEFHIQDLIPEWKHDEDMTFWQQLVNFWEVLFSEDVVYITRSDLARVALSSMAVGSMLSTILGMLAMVMHYST</sequence>
<keyword evidence="2 10" id="KW-0812">Transmembrane</keyword>
<keyword evidence="5 10" id="KW-1133">Transmembrane helix</keyword>
<keyword evidence="14" id="KW-1185">Reference proteome</keyword>
<keyword evidence="6 11" id="KW-0175">Coiled coil</keyword>
<evidence type="ECO:0000256" key="8">
    <source>
        <dbReference type="ARBA" id="ARBA00023136"/>
    </source>
</evidence>
<keyword evidence="4 10" id="KW-0809">Transit peptide</keyword>
<keyword evidence="8 10" id="KW-0472">Membrane</keyword>
<evidence type="ECO:0000256" key="12">
    <source>
        <dbReference type="SAM" id="MobiDB-lite"/>
    </source>
</evidence>
<comment type="function">
    <text evidence="9">Required for the maintenance of the structure of the mitochondrial inner membrane. Involved in mitochondrial morphology. Causes growth arrest when highly overexpressed.</text>
</comment>
<keyword evidence="3 10" id="KW-0999">Mitochondrion inner membrane</keyword>
<evidence type="ECO:0000313" key="14">
    <source>
        <dbReference type="Proteomes" id="UP000275078"/>
    </source>
</evidence>
<gene>
    <name evidence="13" type="ORF">BJ508DRAFT_409977</name>
</gene>
<evidence type="ECO:0000256" key="5">
    <source>
        <dbReference type="ARBA" id="ARBA00022989"/>
    </source>
</evidence>
<comment type="subunit">
    <text evidence="10">Homooligomer.</text>
</comment>
<evidence type="ECO:0000256" key="1">
    <source>
        <dbReference type="ARBA" id="ARBA00007472"/>
    </source>
</evidence>
<dbReference type="PANTHER" id="PTHR31961">
    <property type="entry name" value="SENSITIVE TO HIGH EXPRESSION PROTEIN 9, MITOCHONDRIAL"/>
    <property type="match status" value="1"/>
</dbReference>
<dbReference type="GO" id="GO:0007007">
    <property type="term" value="P:inner mitochondrial membrane organization"/>
    <property type="evidence" value="ECO:0007669"/>
    <property type="project" value="TreeGrafter"/>
</dbReference>
<dbReference type="InterPro" id="IPR008839">
    <property type="entry name" value="MDM33_fungi"/>
</dbReference>
<feature type="transmembrane region" description="Helical" evidence="10">
    <location>
        <begin position="291"/>
        <end position="311"/>
    </location>
</feature>
<reference evidence="13 14" key="1">
    <citation type="journal article" date="2018" name="Nat. Ecol. Evol.">
        <title>Pezizomycetes genomes reveal the molecular basis of ectomycorrhizal truffle lifestyle.</title>
        <authorList>
            <person name="Murat C."/>
            <person name="Payen T."/>
            <person name="Noel B."/>
            <person name="Kuo A."/>
            <person name="Morin E."/>
            <person name="Chen J."/>
            <person name="Kohler A."/>
            <person name="Krizsan K."/>
            <person name="Balestrini R."/>
            <person name="Da Silva C."/>
            <person name="Montanini B."/>
            <person name="Hainaut M."/>
            <person name="Levati E."/>
            <person name="Barry K.W."/>
            <person name="Belfiori B."/>
            <person name="Cichocki N."/>
            <person name="Clum A."/>
            <person name="Dockter R.B."/>
            <person name="Fauchery L."/>
            <person name="Guy J."/>
            <person name="Iotti M."/>
            <person name="Le Tacon F."/>
            <person name="Lindquist E.A."/>
            <person name="Lipzen A."/>
            <person name="Malagnac F."/>
            <person name="Mello A."/>
            <person name="Molinier V."/>
            <person name="Miyauchi S."/>
            <person name="Poulain J."/>
            <person name="Riccioni C."/>
            <person name="Rubini A."/>
            <person name="Sitrit Y."/>
            <person name="Splivallo R."/>
            <person name="Traeger S."/>
            <person name="Wang M."/>
            <person name="Zifcakova L."/>
            <person name="Wipf D."/>
            <person name="Zambonelli A."/>
            <person name="Paolocci F."/>
            <person name="Nowrousian M."/>
            <person name="Ottonello S."/>
            <person name="Baldrian P."/>
            <person name="Spatafora J.W."/>
            <person name="Henrissat B."/>
            <person name="Nagy L.G."/>
            <person name="Aury J.M."/>
            <person name="Wincker P."/>
            <person name="Grigoriev I.V."/>
            <person name="Bonfante P."/>
            <person name="Martin F.M."/>
        </authorList>
    </citation>
    <scope>NUCLEOTIDE SEQUENCE [LARGE SCALE GENOMIC DNA]</scope>
    <source>
        <strain evidence="13 14">RN42</strain>
    </source>
</reference>
<dbReference type="STRING" id="1160509.A0A3N4IPG8"/>
<feature type="compositionally biased region" description="Polar residues" evidence="12">
    <location>
        <begin position="53"/>
        <end position="70"/>
    </location>
</feature>
<dbReference type="AlphaFoldDB" id="A0A3N4IPG8"/>
<name>A0A3N4IPG8_ASCIM</name>
<organism evidence="13 14">
    <name type="scientific">Ascobolus immersus RN42</name>
    <dbReference type="NCBI Taxonomy" id="1160509"/>
    <lineage>
        <taxon>Eukaryota</taxon>
        <taxon>Fungi</taxon>
        <taxon>Dikarya</taxon>
        <taxon>Ascomycota</taxon>
        <taxon>Pezizomycotina</taxon>
        <taxon>Pezizomycetes</taxon>
        <taxon>Pezizales</taxon>
        <taxon>Ascobolaceae</taxon>
        <taxon>Ascobolus</taxon>
    </lineage>
</organism>
<dbReference type="OrthoDB" id="5595506at2759"/>
<dbReference type="Proteomes" id="UP000275078">
    <property type="component" value="Unassembled WGS sequence"/>
</dbReference>
<comment type="similarity">
    <text evidence="1 10">Belongs to the SHE9 family.</text>
</comment>
<dbReference type="EMBL" id="ML119645">
    <property type="protein sequence ID" value="RPA88072.1"/>
    <property type="molecule type" value="Genomic_DNA"/>
</dbReference>
<dbReference type="GO" id="GO:0005743">
    <property type="term" value="C:mitochondrial inner membrane"/>
    <property type="evidence" value="ECO:0007669"/>
    <property type="project" value="UniProtKB-SubCell"/>
</dbReference>
<feature type="coiled-coil region" evidence="11">
    <location>
        <begin position="172"/>
        <end position="199"/>
    </location>
</feature>
<feature type="transmembrane region" description="Helical" evidence="10">
    <location>
        <begin position="446"/>
        <end position="470"/>
    </location>
</feature>
<comment type="subcellular location">
    <subcellularLocation>
        <location evidence="10">Mitochondrion inner membrane</location>
        <topology evidence="10">Multi-pass membrane protein</topology>
    </subcellularLocation>
</comment>
<evidence type="ECO:0000256" key="4">
    <source>
        <dbReference type="ARBA" id="ARBA00022946"/>
    </source>
</evidence>
<feature type="compositionally biased region" description="Low complexity" evidence="12">
    <location>
        <begin position="85"/>
        <end position="94"/>
    </location>
</feature>
<accession>A0A3N4IPG8</accession>
<evidence type="ECO:0000256" key="2">
    <source>
        <dbReference type="ARBA" id="ARBA00022692"/>
    </source>
</evidence>
<evidence type="ECO:0000313" key="13">
    <source>
        <dbReference type="EMBL" id="RPA88072.1"/>
    </source>
</evidence>